<dbReference type="PANTHER" id="PTHR22550:SF5">
    <property type="entry name" value="LEUCINE ZIPPER PROTEIN 4"/>
    <property type="match status" value="1"/>
</dbReference>
<evidence type="ECO:0000313" key="4">
    <source>
        <dbReference type="EMBL" id="AOT69632.1"/>
    </source>
</evidence>
<evidence type="ECO:0000256" key="3">
    <source>
        <dbReference type="SAM" id="Phobius"/>
    </source>
</evidence>
<keyword evidence="2 3" id="KW-0472">Membrane</keyword>
<name>A0A1D8GFG3_9FIRM</name>
<dbReference type="InterPro" id="IPR004995">
    <property type="entry name" value="Spore_Ger"/>
</dbReference>
<organism evidence="4 5">
    <name type="scientific">Geosporobacter ferrireducens</name>
    <dbReference type="NCBI Taxonomy" id="1424294"/>
    <lineage>
        <taxon>Bacteria</taxon>
        <taxon>Bacillati</taxon>
        <taxon>Bacillota</taxon>
        <taxon>Clostridia</taxon>
        <taxon>Peptostreptococcales</taxon>
        <taxon>Thermotaleaceae</taxon>
        <taxon>Geosporobacter</taxon>
    </lineage>
</organism>
<dbReference type="GO" id="GO:0016020">
    <property type="term" value="C:membrane"/>
    <property type="evidence" value="ECO:0007669"/>
    <property type="project" value="InterPro"/>
</dbReference>
<feature type="transmembrane region" description="Helical" evidence="3">
    <location>
        <begin position="414"/>
        <end position="435"/>
    </location>
</feature>
<protein>
    <submittedName>
        <fullName evidence="4">Spore gernimation protein KA</fullName>
    </submittedName>
</protein>
<dbReference type="Pfam" id="PF03323">
    <property type="entry name" value="GerA"/>
    <property type="match status" value="1"/>
</dbReference>
<dbReference type="GO" id="GO:0009847">
    <property type="term" value="P:spore germination"/>
    <property type="evidence" value="ECO:0007669"/>
    <property type="project" value="InterPro"/>
</dbReference>
<feature type="transmembrane region" description="Helical" evidence="3">
    <location>
        <begin position="324"/>
        <end position="346"/>
    </location>
</feature>
<gene>
    <name evidence="4" type="ORF">Gferi_08605</name>
</gene>
<evidence type="ECO:0000256" key="1">
    <source>
        <dbReference type="ARBA" id="ARBA00005278"/>
    </source>
</evidence>
<accession>A0A1D8GFG3</accession>
<dbReference type="OrthoDB" id="9772630at2"/>
<proteinExistence type="inferred from homology"/>
<feature type="transmembrane region" description="Helical" evidence="3">
    <location>
        <begin position="447"/>
        <end position="470"/>
    </location>
</feature>
<dbReference type="PANTHER" id="PTHR22550">
    <property type="entry name" value="SPORE GERMINATION PROTEIN"/>
    <property type="match status" value="1"/>
</dbReference>
<keyword evidence="3" id="KW-0812">Transmembrane</keyword>
<dbReference type="Proteomes" id="UP000095743">
    <property type="component" value="Chromosome"/>
</dbReference>
<evidence type="ECO:0000313" key="5">
    <source>
        <dbReference type="Proteomes" id="UP000095743"/>
    </source>
</evidence>
<keyword evidence="3" id="KW-1133">Transmembrane helix</keyword>
<comment type="similarity">
    <text evidence="1">Belongs to the GerABKA family.</text>
</comment>
<dbReference type="InterPro" id="IPR050768">
    <property type="entry name" value="UPF0353/GerABKA_families"/>
</dbReference>
<dbReference type="AlphaFoldDB" id="A0A1D8GFG3"/>
<dbReference type="STRING" id="1424294.Gferi_08605"/>
<feature type="transmembrane region" description="Helical" evidence="3">
    <location>
        <begin position="366"/>
        <end position="384"/>
    </location>
</feature>
<evidence type="ECO:0000256" key="2">
    <source>
        <dbReference type="ARBA" id="ARBA00023136"/>
    </source>
</evidence>
<keyword evidence="5" id="KW-1185">Reference proteome</keyword>
<sequence length="539" mass="60679">MLKKFKSYISFLKHRKKEEKEENKKERYVSEDYRIAKKIDSNLCTLKQLLGNSSDMIFREFNIGVEKQRKGLICFIDGLISGEMVSEHIAKILSLNLHITENDESLLSQDIFDLIKKKVLNAVELKEVESFNEILDGILSGNGAVFIDGYRRVLIINVKGWEARGVEEANTEATVRGSREGFNETLRVNTALVRRRIKSPNLVFESFRLGKETHTDVSIGYIRGVVNKNIVEEVKKRLNRIDTDSILESGYIEQFIEDHPFSFFATIGNSEKPDKVAAKLLEGRVAIFCDGTPFVLTVPYLFMETLQSAEDYYSRIYLSSLSRIFRFLSFLITVITPALYVALSTFHQEMIPAVLLITMASAREGVPFPVFVEAMVMGLVFELLRESGVRMPRPIGQAVSIVGGLVIGESAVRAGLVGAPIVVITALTGITSFVVPSLLDSVIFFRLFLIVLAGAFGLYGIGIGAIVMLAHMCSLRSFGVPYLAPLAPTIWKDLRDFLIRAPLWLMKSKPKTVTWKSYKIRYLKLLSKKFKDDNRGEEV</sequence>
<dbReference type="RefSeq" id="WP_069975525.1">
    <property type="nucleotide sequence ID" value="NZ_CP017269.1"/>
</dbReference>
<dbReference type="KEGG" id="gfe:Gferi_08605"/>
<dbReference type="PIRSF" id="PIRSF005690">
    <property type="entry name" value="GerBA"/>
    <property type="match status" value="1"/>
</dbReference>
<reference evidence="4 5" key="1">
    <citation type="submission" date="2016-09" db="EMBL/GenBank/DDBJ databases">
        <title>Genomic analysis reveals versatility of anaerobic energy metabolism of Geosporobacter ferrireducens IRF9 of phylum Firmicutes.</title>
        <authorList>
            <person name="Kim S.-J."/>
        </authorList>
    </citation>
    <scope>NUCLEOTIDE SEQUENCE [LARGE SCALE GENOMIC DNA]</scope>
    <source>
        <strain evidence="4 5">IRF9</strain>
    </source>
</reference>
<dbReference type="EMBL" id="CP017269">
    <property type="protein sequence ID" value="AOT69632.1"/>
    <property type="molecule type" value="Genomic_DNA"/>
</dbReference>